<feature type="compositionally biased region" description="Low complexity" evidence="6">
    <location>
        <begin position="1"/>
        <end position="14"/>
    </location>
</feature>
<gene>
    <name evidence="8" type="ORF">EWM64_g3128</name>
</gene>
<comment type="subcellular location">
    <subcellularLocation>
        <location evidence="1">Nucleus</location>
    </subcellularLocation>
</comment>
<feature type="domain" description="Zn(2)-C6 fungal-type" evidence="7">
    <location>
        <begin position="65"/>
        <end position="94"/>
    </location>
</feature>
<name>A0A4Z0A359_9AGAM</name>
<keyword evidence="4" id="KW-0804">Transcription</keyword>
<dbReference type="GO" id="GO:0045944">
    <property type="term" value="P:positive regulation of transcription by RNA polymerase II"/>
    <property type="evidence" value="ECO:0007669"/>
    <property type="project" value="TreeGrafter"/>
</dbReference>
<dbReference type="Pfam" id="PF00172">
    <property type="entry name" value="Zn_clus"/>
    <property type="match status" value="1"/>
</dbReference>
<evidence type="ECO:0000313" key="8">
    <source>
        <dbReference type="EMBL" id="TFY80884.1"/>
    </source>
</evidence>
<accession>A0A4Z0A359</accession>
<keyword evidence="5" id="KW-0539">Nucleus</keyword>
<evidence type="ECO:0000259" key="7">
    <source>
        <dbReference type="PROSITE" id="PS50048"/>
    </source>
</evidence>
<evidence type="ECO:0000256" key="3">
    <source>
        <dbReference type="ARBA" id="ARBA00023125"/>
    </source>
</evidence>
<dbReference type="InterPro" id="IPR001138">
    <property type="entry name" value="Zn2Cys6_DnaBD"/>
</dbReference>
<dbReference type="Proteomes" id="UP000298061">
    <property type="component" value="Unassembled WGS sequence"/>
</dbReference>
<dbReference type="EMBL" id="SFCI01000276">
    <property type="protein sequence ID" value="TFY80884.1"/>
    <property type="molecule type" value="Genomic_DNA"/>
</dbReference>
<evidence type="ECO:0000313" key="9">
    <source>
        <dbReference type="Proteomes" id="UP000298061"/>
    </source>
</evidence>
<reference evidence="8 9" key="1">
    <citation type="submission" date="2019-02" db="EMBL/GenBank/DDBJ databases">
        <title>Genome sequencing of the rare red list fungi Hericium alpestre (H. flagellum).</title>
        <authorList>
            <person name="Buettner E."/>
            <person name="Kellner H."/>
        </authorList>
    </citation>
    <scope>NUCLEOTIDE SEQUENCE [LARGE SCALE GENOMIC DNA]</scope>
    <source>
        <strain evidence="8 9">DSM 108284</strain>
    </source>
</reference>
<sequence>MSSFSPSPTDPTSTAERSMPAHSSNSSDKMPPPLSPASSSKDSDTRDSINFAFLKGPKRKRLAKACDACHKSKRRCDGMAPCSNCYFASKGCTYTDASGNPVPAPHADRDRSAEPHRRRANAHHPPVPAAAKGVASYNASDTSSDEYNDRKRFRFEENQPPDPPYIPRPFSTFPTSRLDPCVVRELVNREYFVYA</sequence>
<dbReference type="OrthoDB" id="2123952at2759"/>
<dbReference type="PROSITE" id="PS50048">
    <property type="entry name" value="ZN2_CY6_FUNGAL_2"/>
    <property type="match status" value="1"/>
</dbReference>
<organism evidence="8 9">
    <name type="scientific">Hericium alpestre</name>
    <dbReference type="NCBI Taxonomy" id="135208"/>
    <lineage>
        <taxon>Eukaryota</taxon>
        <taxon>Fungi</taxon>
        <taxon>Dikarya</taxon>
        <taxon>Basidiomycota</taxon>
        <taxon>Agaricomycotina</taxon>
        <taxon>Agaricomycetes</taxon>
        <taxon>Russulales</taxon>
        <taxon>Hericiaceae</taxon>
        <taxon>Hericium</taxon>
    </lineage>
</organism>
<dbReference type="CDD" id="cd00067">
    <property type="entry name" value="GAL4"/>
    <property type="match status" value="1"/>
</dbReference>
<keyword evidence="2" id="KW-0805">Transcription regulation</keyword>
<evidence type="ECO:0000256" key="6">
    <source>
        <dbReference type="SAM" id="MobiDB-lite"/>
    </source>
</evidence>
<feature type="compositionally biased region" description="Basic and acidic residues" evidence="6">
    <location>
        <begin position="147"/>
        <end position="157"/>
    </location>
</feature>
<evidence type="ECO:0000256" key="2">
    <source>
        <dbReference type="ARBA" id="ARBA00023015"/>
    </source>
</evidence>
<dbReference type="SUPFAM" id="SSF57701">
    <property type="entry name" value="Zn2/Cys6 DNA-binding domain"/>
    <property type="match status" value="1"/>
</dbReference>
<dbReference type="Gene3D" id="4.10.240.10">
    <property type="entry name" value="Zn(2)-C6 fungal-type DNA-binding domain"/>
    <property type="match status" value="1"/>
</dbReference>
<keyword evidence="9" id="KW-1185">Reference proteome</keyword>
<protein>
    <recommendedName>
        <fullName evidence="7">Zn(2)-C6 fungal-type domain-containing protein</fullName>
    </recommendedName>
</protein>
<dbReference type="InterPro" id="IPR051711">
    <property type="entry name" value="Stress_Response_Reg"/>
</dbReference>
<feature type="region of interest" description="Disordered" evidence="6">
    <location>
        <begin position="1"/>
        <end position="62"/>
    </location>
</feature>
<proteinExistence type="predicted"/>
<dbReference type="PANTHER" id="PTHR47540">
    <property type="entry name" value="THIAMINE REPRESSIBLE GENES REGULATORY PROTEIN THI5"/>
    <property type="match status" value="1"/>
</dbReference>
<dbReference type="AlphaFoldDB" id="A0A4Z0A359"/>
<comment type="caution">
    <text evidence="8">The sequence shown here is derived from an EMBL/GenBank/DDBJ whole genome shotgun (WGS) entry which is preliminary data.</text>
</comment>
<dbReference type="GO" id="GO:0043565">
    <property type="term" value="F:sequence-specific DNA binding"/>
    <property type="evidence" value="ECO:0007669"/>
    <property type="project" value="TreeGrafter"/>
</dbReference>
<feature type="region of interest" description="Disordered" evidence="6">
    <location>
        <begin position="97"/>
        <end position="171"/>
    </location>
</feature>
<evidence type="ECO:0000256" key="4">
    <source>
        <dbReference type="ARBA" id="ARBA00023163"/>
    </source>
</evidence>
<dbReference type="GO" id="GO:0008270">
    <property type="term" value="F:zinc ion binding"/>
    <property type="evidence" value="ECO:0007669"/>
    <property type="project" value="InterPro"/>
</dbReference>
<dbReference type="STRING" id="135208.A0A4Z0A359"/>
<evidence type="ECO:0000256" key="5">
    <source>
        <dbReference type="ARBA" id="ARBA00023242"/>
    </source>
</evidence>
<dbReference type="PANTHER" id="PTHR47540:SF2">
    <property type="entry name" value="ZN(II)2CYS6 TRANSCRIPTION FACTOR (EUROFUNG)"/>
    <property type="match status" value="1"/>
</dbReference>
<dbReference type="PROSITE" id="PS00463">
    <property type="entry name" value="ZN2_CY6_FUNGAL_1"/>
    <property type="match status" value="1"/>
</dbReference>
<dbReference type="InterPro" id="IPR036864">
    <property type="entry name" value="Zn2-C6_fun-type_DNA-bd_sf"/>
</dbReference>
<evidence type="ECO:0000256" key="1">
    <source>
        <dbReference type="ARBA" id="ARBA00004123"/>
    </source>
</evidence>
<dbReference type="GO" id="GO:0000981">
    <property type="term" value="F:DNA-binding transcription factor activity, RNA polymerase II-specific"/>
    <property type="evidence" value="ECO:0007669"/>
    <property type="project" value="InterPro"/>
</dbReference>
<keyword evidence="3" id="KW-0238">DNA-binding</keyword>
<dbReference type="GO" id="GO:0005634">
    <property type="term" value="C:nucleus"/>
    <property type="evidence" value="ECO:0007669"/>
    <property type="project" value="UniProtKB-SubCell"/>
</dbReference>
<feature type="compositionally biased region" description="Basic and acidic residues" evidence="6">
    <location>
        <begin position="106"/>
        <end position="115"/>
    </location>
</feature>
<dbReference type="SMART" id="SM00066">
    <property type="entry name" value="GAL4"/>
    <property type="match status" value="1"/>
</dbReference>